<reference evidence="3 4" key="1">
    <citation type="journal article" date="2016" name="Proc. Natl. Acad. Sci. U.S.A.">
        <title>Lipid metabolic changes in an early divergent fungus govern the establishment of a mutualistic symbiosis with endobacteria.</title>
        <authorList>
            <person name="Lastovetsky O.A."/>
            <person name="Gaspar M.L."/>
            <person name="Mondo S.J."/>
            <person name="LaButti K.M."/>
            <person name="Sandor L."/>
            <person name="Grigoriev I.V."/>
            <person name="Henry S.A."/>
            <person name="Pawlowska T.E."/>
        </authorList>
    </citation>
    <scope>NUCLEOTIDE SEQUENCE [LARGE SCALE GENOMIC DNA]</scope>
    <source>
        <strain evidence="3 4">ATCC 11559</strain>
    </source>
</reference>
<dbReference type="InterPro" id="IPR029045">
    <property type="entry name" value="ClpP/crotonase-like_dom_sf"/>
</dbReference>
<dbReference type="PANTHER" id="PTHR11941:SF158">
    <property type="entry name" value="ENOYL-COA HYDRATASE (AFU_ORTHOLOGUE AFUA_2G10650)"/>
    <property type="match status" value="1"/>
</dbReference>
<dbReference type="InterPro" id="IPR001753">
    <property type="entry name" value="Enoyl-CoA_hydra/iso"/>
</dbReference>
<dbReference type="CDD" id="cd06558">
    <property type="entry name" value="crotonase-like"/>
    <property type="match status" value="1"/>
</dbReference>
<dbReference type="EMBL" id="KV921332">
    <property type="protein sequence ID" value="ORE18357.1"/>
    <property type="molecule type" value="Genomic_DNA"/>
</dbReference>
<dbReference type="PANTHER" id="PTHR11941">
    <property type="entry name" value="ENOYL-COA HYDRATASE-RELATED"/>
    <property type="match status" value="1"/>
</dbReference>
<proteinExistence type="inferred from homology"/>
<dbReference type="Gene3D" id="3.90.226.10">
    <property type="entry name" value="2-enoyl-CoA Hydratase, Chain A, domain 1"/>
    <property type="match status" value="1"/>
</dbReference>
<organism evidence="3 4">
    <name type="scientific">Rhizopus microsporus</name>
    <dbReference type="NCBI Taxonomy" id="58291"/>
    <lineage>
        <taxon>Eukaryota</taxon>
        <taxon>Fungi</taxon>
        <taxon>Fungi incertae sedis</taxon>
        <taxon>Mucoromycota</taxon>
        <taxon>Mucoromycotina</taxon>
        <taxon>Mucoromycetes</taxon>
        <taxon>Mucorales</taxon>
        <taxon>Mucorineae</taxon>
        <taxon>Rhizopodaceae</taxon>
        <taxon>Rhizopus</taxon>
    </lineage>
</organism>
<dbReference type="Pfam" id="PF00378">
    <property type="entry name" value="ECH_1"/>
    <property type="match status" value="1"/>
</dbReference>
<keyword evidence="2" id="KW-0456">Lyase</keyword>
<dbReference type="Proteomes" id="UP000242381">
    <property type="component" value="Unassembled WGS sequence"/>
</dbReference>
<dbReference type="GO" id="GO:0005739">
    <property type="term" value="C:mitochondrion"/>
    <property type="evidence" value="ECO:0007669"/>
    <property type="project" value="TreeGrafter"/>
</dbReference>
<sequence length="279" mass="30481">MTDIQLPKTEFVLLSIPEPHILLVTINREKQYNALNVAANWELHHLFNWAEEQDSIWCIIITGSGSKAFCTGMDLVSAHESKKKDTSSFGTTDLPPTGFGGISNRRKSRKPIIAAVNGFALGGGMEMVVSCNIVVATEKSKFGLPEVKQGVVIAAGGLARLARSVSYQVASELVLTGRFMDAKEANKHGLVNEVVSNNTNVVDAALQWAKKITTNSPDAVFLTKQGLLLSLERASVTDATDEWLQTPEAKAWREGYNLGEGLKAFSEKRKPQWKIPSKL</sequence>
<dbReference type="AlphaFoldDB" id="A0A0A1PFM7"/>
<dbReference type="FunFam" id="3.90.226.10:FF:000009">
    <property type="entry name" value="Carnitinyl-CoA dehydratase"/>
    <property type="match status" value="1"/>
</dbReference>
<dbReference type="VEuPathDB" id="FungiDB:BCV72DRAFT_203434"/>
<dbReference type="SUPFAM" id="SSF52096">
    <property type="entry name" value="ClpP/crotonase"/>
    <property type="match status" value="1"/>
</dbReference>
<accession>A0A0A1PFM7</accession>
<dbReference type="OMA" id="NADTDHQ"/>
<dbReference type="GO" id="GO:0016829">
    <property type="term" value="F:lyase activity"/>
    <property type="evidence" value="ECO:0007669"/>
    <property type="project" value="UniProtKB-KW"/>
</dbReference>
<dbReference type="GO" id="GO:0006635">
    <property type="term" value="P:fatty acid beta-oxidation"/>
    <property type="evidence" value="ECO:0007669"/>
    <property type="project" value="TreeGrafter"/>
</dbReference>
<comment type="similarity">
    <text evidence="1">Belongs to the enoyl-CoA hydratase/isomerase family.</text>
</comment>
<gene>
    <name evidence="3" type="ORF">BCV71DRAFT_249464</name>
</gene>
<evidence type="ECO:0000313" key="3">
    <source>
        <dbReference type="EMBL" id="ORE18357.1"/>
    </source>
</evidence>
<evidence type="ECO:0000256" key="1">
    <source>
        <dbReference type="ARBA" id="ARBA00005254"/>
    </source>
</evidence>
<evidence type="ECO:0000313" key="4">
    <source>
        <dbReference type="Proteomes" id="UP000242381"/>
    </source>
</evidence>
<evidence type="ECO:0000256" key="2">
    <source>
        <dbReference type="ARBA" id="ARBA00023239"/>
    </source>
</evidence>
<protein>
    <submittedName>
        <fullName evidence="3">ClpP/crotonase</fullName>
    </submittedName>
</protein>
<name>A0A0A1PFM7_RHIZD</name>